<feature type="domain" description="CID" evidence="1">
    <location>
        <begin position="29"/>
        <end position="159"/>
    </location>
</feature>
<dbReference type="GO" id="GO:0005849">
    <property type="term" value="C:mRNA cleavage factor complex"/>
    <property type="evidence" value="ECO:0007669"/>
    <property type="project" value="TreeGrafter"/>
</dbReference>
<dbReference type="InterPro" id="IPR047415">
    <property type="entry name" value="Pcf11_CID"/>
</dbReference>
<dbReference type="InterPro" id="IPR045154">
    <property type="entry name" value="PCF11-like"/>
</dbReference>
<reference evidence="3" key="1">
    <citation type="submission" date="2022-11" db="UniProtKB">
        <authorList>
            <consortium name="WormBaseParasite"/>
        </authorList>
    </citation>
    <scope>IDENTIFICATION</scope>
</reference>
<dbReference type="PANTHER" id="PTHR15921">
    <property type="entry name" value="PRE-MRNA CLEAVAGE COMPLEX II"/>
    <property type="match status" value="1"/>
</dbReference>
<dbReference type="InterPro" id="IPR008942">
    <property type="entry name" value="ENTH_VHS"/>
</dbReference>
<dbReference type="GO" id="GO:0031124">
    <property type="term" value="P:mRNA 3'-end processing"/>
    <property type="evidence" value="ECO:0007669"/>
    <property type="project" value="InterPro"/>
</dbReference>
<sequence length="247" mass="28260">MIFLIAESTVFSDLKSSYRILLSRVMVRTAEEAVLEYREALNDLKDNNKMQINLMTILAEDYSSFSREIVHVIAQQVERVLPTQKLAVMYVMDSILKNVTGPGNYKEHIEKVVHRLFLHVFETGDEKTRLSLHKLRQTWTGIFQRSTLYKIDLAVHEIDPAWPIVTPLPSNAASATPRAPVPLMQTSEQTQQQQPSLRAASRVHVNPHFFQKSAPPSVADRRQLVLCLICPWQLNDQKQRVSLLCSN</sequence>
<dbReference type="WBParaSite" id="PgR029_g084_t07">
    <property type="protein sequence ID" value="PgR029_g084_t07"/>
    <property type="gene ID" value="PgR029_g084"/>
</dbReference>
<dbReference type="Gene3D" id="1.25.40.90">
    <property type="match status" value="1"/>
</dbReference>
<dbReference type="Pfam" id="PF04818">
    <property type="entry name" value="CID"/>
    <property type="match status" value="1"/>
</dbReference>
<protein>
    <submittedName>
        <fullName evidence="3">CID domain-containing protein</fullName>
    </submittedName>
</protein>
<evidence type="ECO:0000259" key="1">
    <source>
        <dbReference type="PROSITE" id="PS51391"/>
    </source>
</evidence>
<dbReference type="GO" id="GO:0000993">
    <property type="term" value="F:RNA polymerase II complex binding"/>
    <property type="evidence" value="ECO:0007669"/>
    <property type="project" value="InterPro"/>
</dbReference>
<evidence type="ECO:0000313" key="3">
    <source>
        <dbReference type="WBParaSite" id="PgR029_g084_t07"/>
    </source>
</evidence>
<accession>A0A915B997</accession>
<dbReference type="CDD" id="cd16982">
    <property type="entry name" value="CID_Pcf11"/>
    <property type="match status" value="1"/>
</dbReference>
<dbReference type="PANTHER" id="PTHR15921:SF3">
    <property type="entry name" value="PRE-MRNA CLEAVAGE COMPLEX 2 PROTEIN PCF11"/>
    <property type="match status" value="1"/>
</dbReference>
<organism evidence="2 3">
    <name type="scientific">Parascaris univalens</name>
    <name type="common">Nematode worm</name>
    <dbReference type="NCBI Taxonomy" id="6257"/>
    <lineage>
        <taxon>Eukaryota</taxon>
        <taxon>Metazoa</taxon>
        <taxon>Ecdysozoa</taxon>
        <taxon>Nematoda</taxon>
        <taxon>Chromadorea</taxon>
        <taxon>Rhabditida</taxon>
        <taxon>Spirurina</taxon>
        <taxon>Ascaridomorpha</taxon>
        <taxon>Ascaridoidea</taxon>
        <taxon>Ascarididae</taxon>
        <taxon>Parascaris</taxon>
    </lineage>
</organism>
<dbReference type="AlphaFoldDB" id="A0A915B997"/>
<dbReference type="Proteomes" id="UP000887569">
    <property type="component" value="Unplaced"/>
</dbReference>
<name>A0A915B997_PARUN</name>
<dbReference type="SMART" id="SM00582">
    <property type="entry name" value="RPR"/>
    <property type="match status" value="1"/>
</dbReference>
<dbReference type="GO" id="GO:0006369">
    <property type="term" value="P:termination of RNA polymerase II transcription"/>
    <property type="evidence" value="ECO:0007669"/>
    <property type="project" value="InterPro"/>
</dbReference>
<dbReference type="GO" id="GO:0003729">
    <property type="term" value="F:mRNA binding"/>
    <property type="evidence" value="ECO:0007669"/>
    <property type="project" value="InterPro"/>
</dbReference>
<dbReference type="GO" id="GO:0005737">
    <property type="term" value="C:cytoplasm"/>
    <property type="evidence" value="ECO:0007669"/>
    <property type="project" value="TreeGrafter"/>
</dbReference>
<dbReference type="InterPro" id="IPR006569">
    <property type="entry name" value="CID_dom"/>
</dbReference>
<keyword evidence="2" id="KW-1185">Reference proteome</keyword>
<dbReference type="PROSITE" id="PS51391">
    <property type="entry name" value="CID"/>
    <property type="match status" value="1"/>
</dbReference>
<dbReference type="SUPFAM" id="SSF48464">
    <property type="entry name" value="ENTH/VHS domain"/>
    <property type="match status" value="1"/>
</dbReference>
<proteinExistence type="predicted"/>
<evidence type="ECO:0000313" key="2">
    <source>
        <dbReference type="Proteomes" id="UP000887569"/>
    </source>
</evidence>